<accession>A0A0H5QQH9</accession>
<keyword evidence="2" id="KW-0614">Plasmid</keyword>
<dbReference type="EMBL" id="LN854298">
    <property type="protein sequence ID" value="CRY97947.1"/>
    <property type="molecule type" value="Genomic_DNA"/>
</dbReference>
<organism evidence="2">
    <name type="scientific">uncultured prokaryote</name>
    <dbReference type="NCBI Taxonomy" id="198431"/>
    <lineage>
        <taxon>unclassified sequences</taxon>
        <taxon>environmental samples</taxon>
    </lineage>
</organism>
<reference evidence="2" key="1">
    <citation type="submission" date="2015-06" db="EMBL/GenBank/DDBJ databases">
        <authorList>
            <person name="Joergensen T."/>
        </authorList>
    </citation>
    <scope>NUCLEOTIDE SEQUENCE</scope>
    <source>
        <plasmid evidence="2">pRGRH1799</plasmid>
    </source>
</reference>
<geneLocation type="plasmid" evidence="2">
    <name>pRGRH1799</name>
</geneLocation>
<name>A0A0H5QQH9_9ZZZZ</name>
<dbReference type="InterPro" id="IPR046765">
    <property type="entry name" value="Antitox_RHH"/>
</dbReference>
<protein>
    <recommendedName>
        <fullName evidence="1">Antitoxin-like ribbon-helix-helix domain-containing protein</fullName>
    </recommendedName>
</protein>
<proteinExistence type="predicted"/>
<sequence>MSKFAGMRTARVAQTRPAAEVLVAPENTAAAKLGGRDGKKAVSGYFSPEVSRGLHMLALEQGSNLQALMGEAFDDLMRKYGKHPFGER</sequence>
<feature type="domain" description="Antitoxin-like ribbon-helix-helix" evidence="1">
    <location>
        <begin position="36"/>
        <end position="85"/>
    </location>
</feature>
<reference evidence="2" key="2">
    <citation type="submission" date="2015-07" db="EMBL/GenBank/DDBJ databases">
        <title>Plasmids, circular viruses and viroids from rat gut.</title>
        <authorList>
            <person name="Jorgensen T.J."/>
            <person name="Hansen M.A."/>
            <person name="Xu Z."/>
            <person name="Tabak M.A."/>
            <person name="Sorensen S.J."/>
            <person name="Hansen L.H."/>
        </authorList>
    </citation>
    <scope>NUCLEOTIDE SEQUENCE</scope>
    <source>
        <plasmid evidence="2">pRGRH1799</plasmid>
    </source>
</reference>
<evidence type="ECO:0000313" key="2">
    <source>
        <dbReference type="EMBL" id="CRY97947.1"/>
    </source>
</evidence>
<dbReference type="Pfam" id="PF20605">
    <property type="entry name" value="Antitox_RHH"/>
    <property type="match status" value="1"/>
</dbReference>
<dbReference type="AlphaFoldDB" id="A0A0H5QQH9"/>
<evidence type="ECO:0000259" key="1">
    <source>
        <dbReference type="Pfam" id="PF20605"/>
    </source>
</evidence>